<dbReference type="Pfam" id="PF03358">
    <property type="entry name" value="FMN_red"/>
    <property type="match status" value="1"/>
</dbReference>
<evidence type="ECO:0000259" key="1">
    <source>
        <dbReference type="PROSITE" id="PS50902"/>
    </source>
</evidence>
<evidence type="ECO:0000313" key="2">
    <source>
        <dbReference type="EMBL" id="KPL71349.1"/>
    </source>
</evidence>
<dbReference type="RefSeq" id="WP_075064189.1">
    <property type="nucleotide sequence ID" value="NZ_LGCL01000041.1"/>
</dbReference>
<comment type="caution">
    <text evidence="2">The sequence shown here is derived from an EMBL/GenBank/DDBJ whole genome shotgun (WGS) entry which is preliminary data.</text>
</comment>
<dbReference type="Proteomes" id="UP000050417">
    <property type="component" value="Unassembled WGS sequence"/>
</dbReference>
<dbReference type="AlphaFoldDB" id="A0A0P6WXW3"/>
<accession>A0A0P6WXW3</accession>
<dbReference type="PROSITE" id="PS50902">
    <property type="entry name" value="FLAVODOXIN_LIKE"/>
    <property type="match status" value="1"/>
</dbReference>
<feature type="domain" description="Flavodoxin-like" evidence="1">
    <location>
        <begin position="3"/>
        <end position="156"/>
    </location>
</feature>
<dbReference type="GO" id="GO:0016491">
    <property type="term" value="F:oxidoreductase activity"/>
    <property type="evidence" value="ECO:0007669"/>
    <property type="project" value="InterPro"/>
</dbReference>
<dbReference type="SUPFAM" id="SSF52218">
    <property type="entry name" value="Flavoproteins"/>
    <property type="match status" value="1"/>
</dbReference>
<sequence>MQIGIILYSQTGHTRRVALLTQDKLNASGHAVTLHTLESVGQPGFSQDAQAPLQSIPSVEAYDALIFATPVWGGHPAPPFLTFLNHTPGLQGKRVACLVTGFFPAQWGCVQAIAKMSEIAQSKGAQILGSASVSWFSLTRGRQIQQAAENLSALFA</sequence>
<keyword evidence="3" id="KW-1185">Reference proteome</keyword>
<evidence type="ECO:0000313" key="3">
    <source>
        <dbReference type="Proteomes" id="UP000050417"/>
    </source>
</evidence>
<dbReference type="InterPro" id="IPR029039">
    <property type="entry name" value="Flavoprotein-like_sf"/>
</dbReference>
<dbReference type="Gene3D" id="3.40.50.360">
    <property type="match status" value="1"/>
</dbReference>
<proteinExistence type="predicted"/>
<dbReference type="InterPro" id="IPR008254">
    <property type="entry name" value="Flavodoxin/NO_synth"/>
</dbReference>
<dbReference type="OrthoDB" id="411306at2"/>
<organism evidence="2 3">
    <name type="scientific">Ornatilinea apprima</name>
    <dbReference type="NCBI Taxonomy" id="1134406"/>
    <lineage>
        <taxon>Bacteria</taxon>
        <taxon>Bacillati</taxon>
        <taxon>Chloroflexota</taxon>
        <taxon>Anaerolineae</taxon>
        <taxon>Anaerolineales</taxon>
        <taxon>Anaerolineaceae</taxon>
        <taxon>Ornatilinea</taxon>
    </lineage>
</organism>
<reference evidence="2 3" key="1">
    <citation type="submission" date="2015-07" db="EMBL/GenBank/DDBJ databases">
        <title>Genome sequence of Ornatilinea apprima DSM 23815.</title>
        <authorList>
            <person name="Hemp J."/>
            <person name="Ward L.M."/>
            <person name="Pace L.A."/>
            <person name="Fischer W.W."/>
        </authorList>
    </citation>
    <scope>NUCLEOTIDE SEQUENCE [LARGE SCALE GENOMIC DNA]</scope>
    <source>
        <strain evidence="2 3">P3M-1</strain>
    </source>
</reference>
<protein>
    <recommendedName>
        <fullName evidence="1">Flavodoxin-like domain-containing protein</fullName>
    </recommendedName>
</protein>
<name>A0A0P6WXW3_9CHLR</name>
<dbReference type="GO" id="GO:0010181">
    <property type="term" value="F:FMN binding"/>
    <property type="evidence" value="ECO:0007669"/>
    <property type="project" value="InterPro"/>
</dbReference>
<gene>
    <name evidence="2" type="ORF">ADN00_16700</name>
</gene>
<dbReference type="InterPro" id="IPR005025">
    <property type="entry name" value="FMN_Rdtase-like_dom"/>
</dbReference>
<dbReference type="EMBL" id="LGCL01000041">
    <property type="protein sequence ID" value="KPL71349.1"/>
    <property type="molecule type" value="Genomic_DNA"/>
</dbReference>
<dbReference type="STRING" id="1134406.ADN00_16700"/>